<dbReference type="PANTHER" id="PTHR45947:SF3">
    <property type="entry name" value="SULFOQUINOVOSYL TRANSFERASE SQD2"/>
    <property type="match status" value="1"/>
</dbReference>
<proteinExistence type="predicted"/>
<dbReference type="GO" id="GO:0016757">
    <property type="term" value="F:glycosyltransferase activity"/>
    <property type="evidence" value="ECO:0007669"/>
    <property type="project" value="InterPro"/>
</dbReference>
<accession>A0A239EHM9</accession>
<sequence length="374" mass="42994">MNKTKILYVVSTLRRTGPTNQLFNIIKHLDRNMFKPYILTLSPETEDSKYNNFIDLGVIIKSLQLSRMRMLFNGDKKLKKIVNDVNPDVIHTQGIRADTLVSKYLYTYRHCNTIRNYACYDYSMKYGTFFGKIIANFHLNTIKKIEKPIACSYFVSNLLNVNHKISVETIQNGVDDDVYKPVDREDKEALRKRLNLHNGKVIFIATGDLIPRKDPITMINAFKIANLNRSAQLLLLGEGELKEESMKLVNNDVLMIGRVENVIDYLRASDVFVSSSKAEGLPNAVLEAMSTGLPVLLSDIEPHIELLNKDKETGDIFKIGNVEQLSELFERYMKEDREHKGRKARKIIEENFSAKIMSEKYQSTYKNLLNISLN</sequence>
<evidence type="ECO:0000313" key="4">
    <source>
        <dbReference type="Proteomes" id="UP000198304"/>
    </source>
</evidence>
<dbReference type="Proteomes" id="UP000198304">
    <property type="component" value="Unassembled WGS sequence"/>
</dbReference>
<evidence type="ECO:0000313" key="3">
    <source>
        <dbReference type="EMBL" id="SNS43533.1"/>
    </source>
</evidence>
<feature type="domain" description="Glycosyl transferase family 1" evidence="1">
    <location>
        <begin position="186"/>
        <end position="342"/>
    </location>
</feature>
<keyword evidence="4" id="KW-1185">Reference proteome</keyword>
<evidence type="ECO:0000259" key="2">
    <source>
        <dbReference type="Pfam" id="PF13439"/>
    </source>
</evidence>
<dbReference type="Pfam" id="PF13439">
    <property type="entry name" value="Glyco_transf_4"/>
    <property type="match status" value="1"/>
</dbReference>
<reference evidence="3 4" key="1">
    <citation type="submission" date="2017-06" db="EMBL/GenBank/DDBJ databases">
        <authorList>
            <person name="Kim H.J."/>
            <person name="Triplett B.A."/>
        </authorList>
    </citation>
    <scope>NUCLEOTIDE SEQUENCE [LARGE SCALE GENOMIC DNA]</scope>
    <source>
        <strain evidence="3 4">SCA</strain>
    </source>
</reference>
<protein>
    <submittedName>
        <fullName evidence="3">Glycosyltransferase involved in cell wall bisynthesis</fullName>
    </submittedName>
</protein>
<dbReference type="InterPro" id="IPR028098">
    <property type="entry name" value="Glyco_trans_4-like_N"/>
</dbReference>
<dbReference type="InterPro" id="IPR001296">
    <property type="entry name" value="Glyco_trans_1"/>
</dbReference>
<dbReference type="RefSeq" id="WP_089283054.1">
    <property type="nucleotide sequence ID" value="NZ_FZOJ01000010.1"/>
</dbReference>
<dbReference type="Gene3D" id="3.40.50.2000">
    <property type="entry name" value="Glycogen Phosphorylase B"/>
    <property type="match status" value="2"/>
</dbReference>
<dbReference type="SUPFAM" id="SSF53756">
    <property type="entry name" value="UDP-Glycosyltransferase/glycogen phosphorylase"/>
    <property type="match status" value="1"/>
</dbReference>
<gene>
    <name evidence="3" type="ORF">SAMN05446037_101013</name>
</gene>
<dbReference type="InterPro" id="IPR050194">
    <property type="entry name" value="Glycosyltransferase_grp1"/>
</dbReference>
<organism evidence="3 4">
    <name type="scientific">Anaerovirgula multivorans</name>
    <dbReference type="NCBI Taxonomy" id="312168"/>
    <lineage>
        <taxon>Bacteria</taxon>
        <taxon>Bacillati</taxon>
        <taxon>Bacillota</taxon>
        <taxon>Clostridia</taxon>
        <taxon>Peptostreptococcales</taxon>
        <taxon>Natronincolaceae</taxon>
        <taxon>Anaerovirgula</taxon>
    </lineage>
</organism>
<dbReference type="EMBL" id="FZOJ01000010">
    <property type="protein sequence ID" value="SNS43533.1"/>
    <property type="molecule type" value="Genomic_DNA"/>
</dbReference>
<dbReference type="PANTHER" id="PTHR45947">
    <property type="entry name" value="SULFOQUINOVOSYL TRANSFERASE SQD2"/>
    <property type="match status" value="1"/>
</dbReference>
<dbReference type="OrthoDB" id="9806653at2"/>
<feature type="domain" description="Glycosyltransferase subfamily 4-like N-terminal" evidence="2">
    <location>
        <begin position="17"/>
        <end position="177"/>
    </location>
</feature>
<evidence type="ECO:0000259" key="1">
    <source>
        <dbReference type="Pfam" id="PF00534"/>
    </source>
</evidence>
<dbReference type="CDD" id="cd03801">
    <property type="entry name" value="GT4_PimA-like"/>
    <property type="match status" value="1"/>
</dbReference>
<keyword evidence="3" id="KW-0808">Transferase</keyword>
<dbReference type="Pfam" id="PF00534">
    <property type="entry name" value="Glycos_transf_1"/>
    <property type="match status" value="1"/>
</dbReference>
<dbReference type="AlphaFoldDB" id="A0A239EHM9"/>
<name>A0A239EHM9_9FIRM</name>